<organism evidence="1">
    <name type="scientific">hydrothermal vent metagenome</name>
    <dbReference type="NCBI Taxonomy" id="652676"/>
    <lineage>
        <taxon>unclassified sequences</taxon>
        <taxon>metagenomes</taxon>
        <taxon>ecological metagenomes</taxon>
    </lineage>
</organism>
<gene>
    <name evidence="1" type="ORF">MNBD_NITROSPINAE05-149</name>
</gene>
<accession>A0A3B1DWW1</accession>
<feature type="non-terminal residue" evidence="1">
    <location>
        <position position="1"/>
    </location>
</feature>
<reference evidence="1" key="1">
    <citation type="submission" date="2018-06" db="EMBL/GenBank/DDBJ databases">
        <authorList>
            <person name="Zhirakovskaya E."/>
        </authorList>
    </citation>
    <scope>NUCLEOTIDE SEQUENCE</scope>
</reference>
<name>A0A3B1DWW1_9ZZZZ</name>
<proteinExistence type="predicted"/>
<dbReference type="AlphaFoldDB" id="A0A3B1DWW1"/>
<sequence>LIHELNSNFKDILTTGKIAASPPLKDELMNREHLDLPRLVFNFNHQNFGRLNEMIRTINHALP</sequence>
<dbReference type="EMBL" id="UOGG01000244">
    <property type="protein sequence ID" value="VAX33347.1"/>
    <property type="molecule type" value="Genomic_DNA"/>
</dbReference>
<evidence type="ECO:0000313" key="1">
    <source>
        <dbReference type="EMBL" id="VAX33347.1"/>
    </source>
</evidence>
<protein>
    <submittedName>
        <fullName evidence="1">Uncharacterized protein</fullName>
    </submittedName>
</protein>